<dbReference type="InterPro" id="IPR002655">
    <property type="entry name" value="Acyl-CoA_oxidase_C"/>
</dbReference>
<dbReference type="InterPro" id="IPR055060">
    <property type="entry name" value="ACOX_C_alpha1"/>
</dbReference>
<dbReference type="InterPro" id="IPR037069">
    <property type="entry name" value="AcylCoA_DH/ox_N_sf"/>
</dbReference>
<keyword evidence="8" id="KW-0560">Oxidoreductase</keyword>
<dbReference type="PhylomeDB" id="T1IU94"/>
<dbReference type="Gene3D" id="1.20.140.10">
    <property type="entry name" value="Butyryl-CoA Dehydrogenase, subunit A, domain 3"/>
    <property type="match status" value="2"/>
</dbReference>
<evidence type="ECO:0000256" key="10">
    <source>
        <dbReference type="ARBA" id="ARBA00023140"/>
    </source>
</evidence>
<sequence>MGSVNPELIAEREKATFSVKELTTILDGGEENTEERHRIDILFSQNPNIPNPLSLLGLSSDEYYKRTLDTSKHVFAIIKENGIKKSKFLQSSLDSIFAPSGLPTSMHDLVFHEVILAQSTKQQLSEWLPLAENHEIIGAFAQTELGHGSDIQNLETIATYDKSTEEFVINSPSLTSTKIWSGALGRIATHAAVVAQLYTNDKCCGIHVFIVQLRDLNDHSNLPRIIVGEMGPKMGWLGLDNGYLRLDHVRIPRKNMLMKHSKVLKDGTYVKPDFDRANYGTMVFFRCEIVKQSADSLAHASTIAVRYNAVRRQGKIEKRGEDVKILDYKTQQYELFPQVALSYSFYLVHKQLTTKYMQLGNNALKLNEFHALAAGMKSLSTSACAEGSEACRRACGGFGYLLASRLPLLCTKLIASCTYEGDNSVLRLQTSRFLIKSIGLLRTGKPIANSVEYLKGQRDYGPGSCMLEFLRLFEATSAEFVNDVFEKLKRGINIGLSEGLSWQENTVELLKCAHLHSKVFVIDTLHLFFVNTQMSTSLRAVLEKLFRFLAVYWILGSSGDFIEYGKLSVDDLQRLRSQIPVYLKDLRVDIVSLVDAFDFSDAVLQSVIGSYDGRAYERIYDYWSKLPSNEQNKSKL</sequence>
<evidence type="ECO:0000256" key="4">
    <source>
        <dbReference type="ARBA" id="ARBA00006288"/>
    </source>
</evidence>
<dbReference type="FunFam" id="1.20.140.10:FF:000013">
    <property type="entry name" value="Acyl-coenzyme A oxidase"/>
    <property type="match status" value="1"/>
</dbReference>
<dbReference type="GO" id="GO:0003997">
    <property type="term" value="F:acyl-CoA oxidase activity"/>
    <property type="evidence" value="ECO:0007669"/>
    <property type="project" value="InterPro"/>
</dbReference>
<dbReference type="SUPFAM" id="SSF47203">
    <property type="entry name" value="Acyl-CoA dehydrogenase C-terminal domain-like"/>
    <property type="match status" value="2"/>
</dbReference>
<feature type="domain" description="Acyl-CoA oxidase C-alpha1" evidence="17">
    <location>
        <begin position="279"/>
        <end position="435"/>
    </location>
</feature>
<dbReference type="GO" id="GO:0071949">
    <property type="term" value="F:FAD binding"/>
    <property type="evidence" value="ECO:0007669"/>
    <property type="project" value="InterPro"/>
</dbReference>
<dbReference type="GO" id="GO:0005777">
    <property type="term" value="C:peroxisome"/>
    <property type="evidence" value="ECO:0007669"/>
    <property type="project" value="UniProtKB-SubCell"/>
</dbReference>
<organism evidence="18 19">
    <name type="scientific">Strigamia maritima</name>
    <name type="common">European centipede</name>
    <name type="synonym">Geophilus maritimus</name>
    <dbReference type="NCBI Taxonomy" id="126957"/>
    <lineage>
        <taxon>Eukaryota</taxon>
        <taxon>Metazoa</taxon>
        <taxon>Ecdysozoa</taxon>
        <taxon>Arthropoda</taxon>
        <taxon>Myriapoda</taxon>
        <taxon>Chilopoda</taxon>
        <taxon>Pleurostigmophora</taxon>
        <taxon>Geophilomorpha</taxon>
        <taxon>Linotaeniidae</taxon>
        <taxon>Strigamia</taxon>
    </lineage>
</organism>
<name>T1IU94_STRMM</name>
<dbReference type="GO" id="GO:0055088">
    <property type="term" value="P:lipid homeostasis"/>
    <property type="evidence" value="ECO:0007669"/>
    <property type="project" value="TreeGrafter"/>
</dbReference>
<evidence type="ECO:0000256" key="3">
    <source>
        <dbReference type="ARBA" id="ARBA00004846"/>
    </source>
</evidence>
<comment type="similarity">
    <text evidence="4 11">Belongs to the acyl-CoA oxidase family.</text>
</comment>
<dbReference type="PANTHER" id="PTHR10909">
    <property type="entry name" value="ELECTRON TRANSPORT OXIDOREDUCTASE"/>
    <property type="match status" value="1"/>
</dbReference>
<keyword evidence="7" id="KW-0276">Fatty acid metabolism</keyword>
<dbReference type="PANTHER" id="PTHR10909:SF250">
    <property type="entry name" value="PEROXISOMAL ACYL-COENZYME A OXIDASE 1"/>
    <property type="match status" value="1"/>
</dbReference>
<evidence type="ECO:0000313" key="19">
    <source>
        <dbReference type="Proteomes" id="UP000014500"/>
    </source>
</evidence>
<evidence type="ECO:0000259" key="17">
    <source>
        <dbReference type="Pfam" id="PF22924"/>
    </source>
</evidence>
<evidence type="ECO:0000256" key="1">
    <source>
        <dbReference type="ARBA" id="ARBA00001974"/>
    </source>
</evidence>
<comment type="cofactor">
    <cofactor evidence="1">
        <name>FAD</name>
        <dbReference type="ChEBI" id="CHEBI:57692"/>
    </cofactor>
</comment>
<dbReference type="Gene3D" id="1.10.540.10">
    <property type="entry name" value="Acyl-CoA dehydrogenase/oxidase, N-terminal domain"/>
    <property type="match status" value="1"/>
</dbReference>
<dbReference type="Pfam" id="PF22924">
    <property type="entry name" value="ACOX_C_alpha1"/>
    <property type="match status" value="1"/>
</dbReference>
<feature type="binding site" evidence="13">
    <location>
        <position position="143"/>
    </location>
    <ligand>
        <name>FAD</name>
        <dbReference type="ChEBI" id="CHEBI:57692"/>
    </ligand>
</feature>
<evidence type="ECO:0000259" key="14">
    <source>
        <dbReference type="Pfam" id="PF01756"/>
    </source>
</evidence>
<evidence type="ECO:0000256" key="7">
    <source>
        <dbReference type="ARBA" id="ARBA00022832"/>
    </source>
</evidence>
<dbReference type="InterPro" id="IPR009100">
    <property type="entry name" value="AcylCoA_DH/oxidase_NM_dom_sf"/>
</dbReference>
<feature type="domain" description="Acyl-CoA oxidase C-terminal" evidence="14">
    <location>
        <begin position="469"/>
        <end position="633"/>
    </location>
</feature>
<keyword evidence="9" id="KW-0443">Lipid metabolism</keyword>
<evidence type="ECO:0000256" key="11">
    <source>
        <dbReference type="PIRNR" id="PIRNR000168"/>
    </source>
</evidence>
<dbReference type="GO" id="GO:0005504">
    <property type="term" value="F:fatty acid binding"/>
    <property type="evidence" value="ECO:0007669"/>
    <property type="project" value="TreeGrafter"/>
</dbReference>
<dbReference type="Proteomes" id="UP000014500">
    <property type="component" value="Unassembled WGS sequence"/>
</dbReference>
<comment type="subcellular location">
    <subcellularLocation>
        <location evidence="2">Peroxisome</location>
    </subcellularLocation>
</comment>
<keyword evidence="10" id="KW-0576">Peroxisome</keyword>
<dbReference type="InterPro" id="IPR006091">
    <property type="entry name" value="Acyl-CoA_Oxase/DH_mid-dom"/>
</dbReference>
<feature type="domain" description="Acyl-CoA oxidase/dehydrogenase middle" evidence="15">
    <location>
        <begin position="139"/>
        <end position="249"/>
    </location>
</feature>
<dbReference type="eggNOG" id="KOG0136">
    <property type="taxonomic scope" value="Eukaryota"/>
</dbReference>
<protein>
    <recommendedName>
        <fullName evidence="11">Acyl-coenzyme A oxidase</fullName>
    </recommendedName>
</protein>
<evidence type="ECO:0000313" key="18">
    <source>
        <dbReference type="EnsemblMetazoa" id="SMAR004715-PA"/>
    </source>
</evidence>
<proteinExistence type="inferred from homology"/>
<dbReference type="FunFam" id="2.40.110.10:FF:000003">
    <property type="entry name" value="Acyl-coenzyme A oxidase"/>
    <property type="match status" value="1"/>
</dbReference>
<dbReference type="GO" id="GO:0033540">
    <property type="term" value="P:fatty acid beta-oxidation using acyl-CoA oxidase"/>
    <property type="evidence" value="ECO:0007669"/>
    <property type="project" value="TreeGrafter"/>
</dbReference>
<evidence type="ECO:0000256" key="12">
    <source>
        <dbReference type="PIRSR" id="PIRSR000168-1"/>
    </source>
</evidence>
<dbReference type="Pfam" id="PF02770">
    <property type="entry name" value="Acyl-CoA_dh_M"/>
    <property type="match status" value="1"/>
</dbReference>
<dbReference type="InterPro" id="IPR029320">
    <property type="entry name" value="Acyl-CoA_ox_N"/>
</dbReference>
<evidence type="ECO:0000256" key="2">
    <source>
        <dbReference type="ARBA" id="ARBA00004275"/>
    </source>
</evidence>
<comment type="pathway">
    <text evidence="3">Lipid metabolism; peroxisomal fatty acid beta-oxidation.</text>
</comment>
<feature type="domain" description="Acyl-coenzyme A oxidase N-terminal" evidence="16">
    <location>
        <begin position="18"/>
        <end position="137"/>
    </location>
</feature>
<dbReference type="HOGENOM" id="CLU_014629_3_1_1"/>
<dbReference type="OMA" id="NHGVHCF"/>
<dbReference type="FunFam" id="1.20.140.10:FF:000010">
    <property type="entry name" value="Acyl-coenzyme A oxidase"/>
    <property type="match status" value="1"/>
</dbReference>
<evidence type="ECO:0000259" key="16">
    <source>
        <dbReference type="Pfam" id="PF14749"/>
    </source>
</evidence>
<dbReference type="SUPFAM" id="SSF56645">
    <property type="entry name" value="Acyl-CoA dehydrogenase NM domain-like"/>
    <property type="match status" value="1"/>
</dbReference>
<evidence type="ECO:0000259" key="15">
    <source>
        <dbReference type="Pfam" id="PF02770"/>
    </source>
</evidence>
<dbReference type="AlphaFoldDB" id="T1IU94"/>
<dbReference type="PIRSF" id="PIRSF000168">
    <property type="entry name" value="Acyl-CoA_oxidase"/>
    <property type="match status" value="1"/>
</dbReference>
<dbReference type="STRING" id="126957.T1IU94"/>
<dbReference type="InterPro" id="IPR036250">
    <property type="entry name" value="AcylCo_DH-like_C"/>
</dbReference>
<keyword evidence="19" id="KW-1185">Reference proteome</keyword>
<reference evidence="19" key="1">
    <citation type="submission" date="2011-05" db="EMBL/GenBank/DDBJ databases">
        <authorList>
            <person name="Richards S.R."/>
            <person name="Qu J."/>
            <person name="Jiang H."/>
            <person name="Jhangiani S.N."/>
            <person name="Agravi P."/>
            <person name="Goodspeed R."/>
            <person name="Gross S."/>
            <person name="Mandapat C."/>
            <person name="Jackson L."/>
            <person name="Mathew T."/>
            <person name="Pu L."/>
            <person name="Thornton R."/>
            <person name="Saada N."/>
            <person name="Wilczek-Boney K.B."/>
            <person name="Lee S."/>
            <person name="Kovar C."/>
            <person name="Wu Y."/>
            <person name="Scherer S.E."/>
            <person name="Worley K.C."/>
            <person name="Muzny D.M."/>
            <person name="Gibbs R."/>
        </authorList>
    </citation>
    <scope>NUCLEOTIDE SEQUENCE</scope>
    <source>
        <strain evidence="19">Brora</strain>
    </source>
</reference>
<dbReference type="Pfam" id="PF14749">
    <property type="entry name" value="Acyl-CoA_ox_N"/>
    <property type="match status" value="1"/>
</dbReference>
<evidence type="ECO:0000256" key="9">
    <source>
        <dbReference type="ARBA" id="ARBA00023098"/>
    </source>
</evidence>
<keyword evidence="5 11" id="KW-0285">Flavoprotein</keyword>
<dbReference type="EMBL" id="JH431524">
    <property type="status" value="NOT_ANNOTATED_CDS"/>
    <property type="molecule type" value="Genomic_DNA"/>
</dbReference>
<dbReference type="EnsemblMetazoa" id="SMAR004715-RA">
    <property type="protein sequence ID" value="SMAR004715-PA"/>
    <property type="gene ID" value="SMAR004715"/>
</dbReference>
<accession>T1IU94</accession>
<dbReference type="Pfam" id="PF01756">
    <property type="entry name" value="ACOX"/>
    <property type="match status" value="1"/>
</dbReference>
<evidence type="ECO:0000256" key="13">
    <source>
        <dbReference type="PIRSR" id="PIRSR000168-2"/>
    </source>
</evidence>
<evidence type="ECO:0000256" key="5">
    <source>
        <dbReference type="ARBA" id="ARBA00022630"/>
    </source>
</evidence>
<dbReference type="InterPro" id="IPR012258">
    <property type="entry name" value="Acyl-CoA_oxidase"/>
</dbReference>
<keyword evidence="6 11" id="KW-0274">FAD</keyword>
<evidence type="ECO:0000256" key="6">
    <source>
        <dbReference type="ARBA" id="ARBA00022827"/>
    </source>
</evidence>
<dbReference type="Gene3D" id="2.40.110.10">
    <property type="entry name" value="Butyryl-CoA Dehydrogenase, subunit A, domain 2"/>
    <property type="match status" value="1"/>
</dbReference>
<evidence type="ECO:0000256" key="8">
    <source>
        <dbReference type="ARBA" id="ARBA00023002"/>
    </source>
</evidence>
<feature type="binding site" evidence="13">
    <location>
        <position position="182"/>
    </location>
    <ligand>
        <name>FAD</name>
        <dbReference type="ChEBI" id="CHEBI:57692"/>
    </ligand>
</feature>
<reference evidence="18" key="2">
    <citation type="submission" date="2015-02" db="UniProtKB">
        <authorList>
            <consortium name="EnsemblMetazoa"/>
        </authorList>
    </citation>
    <scope>IDENTIFICATION</scope>
</reference>
<dbReference type="InterPro" id="IPR046373">
    <property type="entry name" value="Acyl-CoA_Oxase/DH_mid-dom_sf"/>
</dbReference>
<feature type="active site" description="Proton acceptor" evidence="12">
    <location>
        <position position="420"/>
    </location>
</feature>